<feature type="domain" description="Methyltransferase type 11" evidence="1">
    <location>
        <begin position="52"/>
        <end position="100"/>
    </location>
</feature>
<comment type="caution">
    <text evidence="2">The sequence shown here is derived from an EMBL/GenBank/DDBJ whole genome shotgun (WGS) entry which is preliminary data.</text>
</comment>
<feature type="non-terminal residue" evidence="2">
    <location>
        <position position="1"/>
    </location>
</feature>
<protein>
    <recommendedName>
        <fullName evidence="1">Methyltransferase type 11 domain-containing protein</fullName>
    </recommendedName>
</protein>
<organism evidence="2">
    <name type="scientific">marine sediment metagenome</name>
    <dbReference type="NCBI Taxonomy" id="412755"/>
    <lineage>
        <taxon>unclassified sequences</taxon>
        <taxon>metagenomes</taxon>
        <taxon>ecological metagenomes</taxon>
    </lineage>
</organism>
<dbReference type="CDD" id="cd02440">
    <property type="entry name" value="AdoMet_MTases"/>
    <property type="match status" value="1"/>
</dbReference>
<dbReference type="InterPro" id="IPR029063">
    <property type="entry name" value="SAM-dependent_MTases_sf"/>
</dbReference>
<gene>
    <name evidence="2" type="ORF">LCGC14_2620200</name>
</gene>
<sequence>EKELPSIKGSVLNVAAGGWPIPKQLLDSKKITNYVTFDKKFYGNSKNPVDVYGDVHNMSKDWSNVWDCVICNQAIECFENPFKAMEEIYRVLKPNGVLLIDCPFNYRAFCIGTWKNPKQGAPDFWRITKDGWKLLTKQFNNVEIEEFGGTGPHDRFVYCVKAVK</sequence>
<dbReference type="AlphaFoldDB" id="A0A0F9A3I7"/>
<dbReference type="SUPFAM" id="SSF53335">
    <property type="entry name" value="S-adenosyl-L-methionine-dependent methyltransferases"/>
    <property type="match status" value="1"/>
</dbReference>
<dbReference type="InterPro" id="IPR013216">
    <property type="entry name" value="Methyltransf_11"/>
</dbReference>
<reference evidence="2" key="1">
    <citation type="journal article" date="2015" name="Nature">
        <title>Complex archaea that bridge the gap between prokaryotes and eukaryotes.</title>
        <authorList>
            <person name="Spang A."/>
            <person name="Saw J.H."/>
            <person name="Jorgensen S.L."/>
            <person name="Zaremba-Niedzwiedzka K."/>
            <person name="Martijn J."/>
            <person name="Lind A.E."/>
            <person name="van Eijk R."/>
            <person name="Schleper C."/>
            <person name="Guy L."/>
            <person name="Ettema T.J."/>
        </authorList>
    </citation>
    <scope>NUCLEOTIDE SEQUENCE</scope>
</reference>
<dbReference type="Gene3D" id="3.40.50.150">
    <property type="entry name" value="Vaccinia Virus protein VP39"/>
    <property type="match status" value="1"/>
</dbReference>
<evidence type="ECO:0000313" key="2">
    <source>
        <dbReference type="EMBL" id="KKL04025.1"/>
    </source>
</evidence>
<accession>A0A0F9A3I7</accession>
<dbReference type="Pfam" id="PF08241">
    <property type="entry name" value="Methyltransf_11"/>
    <property type="match status" value="1"/>
</dbReference>
<proteinExistence type="predicted"/>
<dbReference type="GO" id="GO:0008757">
    <property type="term" value="F:S-adenosylmethionine-dependent methyltransferase activity"/>
    <property type="evidence" value="ECO:0007669"/>
    <property type="project" value="InterPro"/>
</dbReference>
<dbReference type="EMBL" id="LAZR01044698">
    <property type="protein sequence ID" value="KKL04025.1"/>
    <property type="molecule type" value="Genomic_DNA"/>
</dbReference>
<evidence type="ECO:0000259" key="1">
    <source>
        <dbReference type="Pfam" id="PF08241"/>
    </source>
</evidence>
<name>A0A0F9A3I7_9ZZZZ</name>